<dbReference type="Proteomes" id="UP000228886">
    <property type="component" value="Unassembled WGS sequence"/>
</dbReference>
<dbReference type="GO" id="GO:0006779">
    <property type="term" value="P:porphyrin-containing compound biosynthetic process"/>
    <property type="evidence" value="ECO:0007669"/>
    <property type="project" value="InterPro"/>
</dbReference>
<reference evidence="3" key="1">
    <citation type="submission" date="2017-09" db="EMBL/GenBank/DDBJ databases">
        <title>Depth-based differentiation of microbial function through sediment-hosted aquifers and enrichment of novel symbionts in the deep terrestrial subsurface.</title>
        <authorList>
            <person name="Probst A.J."/>
            <person name="Ladd B."/>
            <person name="Jarett J.K."/>
            <person name="Geller-Mcgrath D.E."/>
            <person name="Sieber C.M.K."/>
            <person name="Emerson J.B."/>
            <person name="Anantharaman K."/>
            <person name="Thomas B.C."/>
            <person name="Malmstrom R."/>
            <person name="Stieglmeier M."/>
            <person name="Klingl A."/>
            <person name="Woyke T."/>
            <person name="Ryan C.M."/>
            <person name="Banfield J.F."/>
        </authorList>
    </citation>
    <scope>NUCLEOTIDE SEQUENCE [LARGE SCALE GENOMIC DNA]</scope>
</reference>
<gene>
    <name evidence="2" type="ORF">COS11_02365</name>
</gene>
<dbReference type="PANTHER" id="PTHR47099">
    <property type="entry name" value="METHYLCOBAMIDE:COM METHYLTRANSFERASE MTBA"/>
    <property type="match status" value="1"/>
</dbReference>
<dbReference type="InterPro" id="IPR000257">
    <property type="entry name" value="Uroporphyrinogen_deCOase"/>
</dbReference>
<proteinExistence type="predicted"/>
<comment type="caution">
    <text evidence="2">The sequence shown here is derived from an EMBL/GenBank/DDBJ whole genome shotgun (WGS) entry which is preliminary data.</text>
</comment>
<evidence type="ECO:0000313" key="2">
    <source>
        <dbReference type="EMBL" id="PIV64403.1"/>
    </source>
</evidence>
<dbReference type="GO" id="GO:0004853">
    <property type="term" value="F:uroporphyrinogen decarboxylase activity"/>
    <property type="evidence" value="ECO:0007669"/>
    <property type="project" value="InterPro"/>
</dbReference>
<evidence type="ECO:0000313" key="3">
    <source>
        <dbReference type="Proteomes" id="UP000228886"/>
    </source>
</evidence>
<feature type="domain" description="Uroporphyrinogen decarboxylase (URO-D)" evidence="1">
    <location>
        <begin position="65"/>
        <end position="240"/>
    </location>
</feature>
<protein>
    <recommendedName>
        <fullName evidence="1">Uroporphyrinogen decarboxylase (URO-D) domain-containing protein</fullName>
    </recommendedName>
</protein>
<dbReference type="AlphaFoldDB" id="A0A2M7E9J8"/>
<name>A0A2M7E9J8_9BACT</name>
<dbReference type="Pfam" id="PF01208">
    <property type="entry name" value="URO-D"/>
    <property type="match status" value="1"/>
</dbReference>
<dbReference type="InterPro" id="IPR038071">
    <property type="entry name" value="UROD/MetE-like_sf"/>
</dbReference>
<dbReference type="InterPro" id="IPR052024">
    <property type="entry name" value="Methanogen_methyltrans"/>
</dbReference>
<dbReference type="SUPFAM" id="SSF51726">
    <property type="entry name" value="UROD/MetE-like"/>
    <property type="match status" value="1"/>
</dbReference>
<dbReference type="EMBL" id="PETL01000116">
    <property type="protein sequence ID" value="PIV64403.1"/>
    <property type="molecule type" value="Genomic_DNA"/>
</dbReference>
<evidence type="ECO:0000259" key="1">
    <source>
        <dbReference type="Pfam" id="PF01208"/>
    </source>
</evidence>
<accession>A0A2M7E9J8</accession>
<sequence>MGQEFGFGFTDPLIAEVGGIKQNKLHFDVEAILKAYEKIKPLARRLGVEPPTPRLAGFCYPHIASLGAEIVFAEDAEPKPFPMIKRPEEIDALTEPEDYLAAPLLQERLKICYEIKRRCPQSPNFIGHPLEGPITTAVLLMGSDFLTLPYDDPKRAHKFLEFCTKSALNYARTISEYFNQPLQSNGFPDDFGGMFPPKIFEEFVVTYWEEIFQGLKASERSLHSELLRVEHLPFLKELNIQYFDPSADQYLTPELLHQHCPCKFQSRILSWQIHNLSAEELEALYKKIARFKPYAISFSMDRLEDEPKIKHLLEVARRMKGGK</sequence>
<dbReference type="PANTHER" id="PTHR47099:SF1">
    <property type="entry name" value="METHYLCOBAMIDE:COM METHYLTRANSFERASE MTBA"/>
    <property type="match status" value="1"/>
</dbReference>
<dbReference type="Gene3D" id="3.20.20.210">
    <property type="match status" value="1"/>
</dbReference>
<organism evidence="2 3">
    <name type="scientific">bacterium (Candidatus Ratteibacteria) CG01_land_8_20_14_3_00_40_19</name>
    <dbReference type="NCBI Taxonomy" id="2014290"/>
    <lineage>
        <taxon>Bacteria</taxon>
        <taxon>Candidatus Ratteibacteria</taxon>
    </lineage>
</organism>